<dbReference type="AlphaFoldDB" id="A0A6N6RDL6"/>
<dbReference type="GO" id="GO:0016987">
    <property type="term" value="F:sigma factor activity"/>
    <property type="evidence" value="ECO:0007669"/>
    <property type="project" value="UniProtKB-KW"/>
</dbReference>
<dbReference type="Pfam" id="PF04542">
    <property type="entry name" value="Sigma70_r2"/>
    <property type="match status" value="1"/>
</dbReference>
<organism evidence="9 10">
    <name type="scientific">Phaeocystidibacter luteus</name>
    <dbReference type="NCBI Taxonomy" id="911197"/>
    <lineage>
        <taxon>Bacteria</taxon>
        <taxon>Pseudomonadati</taxon>
        <taxon>Bacteroidota</taxon>
        <taxon>Flavobacteriia</taxon>
        <taxon>Flavobacteriales</taxon>
        <taxon>Phaeocystidibacteraceae</taxon>
        <taxon>Phaeocystidibacter</taxon>
    </lineage>
</organism>
<comment type="caution">
    <text evidence="9">The sequence shown here is derived from an EMBL/GenBank/DDBJ whole genome shotgun (WGS) entry which is preliminary data.</text>
</comment>
<dbReference type="InterPro" id="IPR039425">
    <property type="entry name" value="RNA_pol_sigma-70-like"/>
</dbReference>
<dbReference type="Gene3D" id="1.10.10.10">
    <property type="entry name" value="Winged helix-like DNA-binding domain superfamily/Winged helix DNA-binding domain"/>
    <property type="match status" value="1"/>
</dbReference>
<sequence length="219" mass="25409">MLIACPSAENPTFSPIITQINSNVSPSERASHWVDEYGDLLFRFAYQRTSSRETAEDLVQETLLSAFKSLDTFKEEASDKTWLMRILRNKIIDFYRKTRTRQSEDEASQRKEVSLDAFFDETGGWIPDKRPEPWSERPDEVVERGQLGDALNGCIDNLKGKGASAFRMKYLEDEESEEICKVLDITPSNYWVLIHRAKLQLRDCLDQSYFNELKMFDAK</sequence>
<dbReference type="SUPFAM" id="SSF88659">
    <property type="entry name" value="Sigma3 and sigma4 domains of RNA polymerase sigma factors"/>
    <property type="match status" value="1"/>
</dbReference>
<keyword evidence="5 6" id="KW-0804">Transcription</keyword>
<comment type="similarity">
    <text evidence="1 6">Belongs to the sigma-70 factor family. ECF subfamily.</text>
</comment>
<evidence type="ECO:0000256" key="1">
    <source>
        <dbReference type="ARBA" id="ARBA00010641"/>
    </source>
</evidence>
<keyword evidence="10" id="KW-1185">Reference proteome</keyword>
<feature type="domain" description="RNA polymerase sigma factor 70 region 4 type 2" evidence="8">
    <location>
        <begin position="153"/>
        <end position="201"/>
    </location>
</feature>
<protein>
    <recommendedName>
        <fullName evidence="6">RNA polymerase sigma factor</fullName>
    </recommendedName>
</protein>
<evidence type="ECO:0000256" key="4">
    <source>
        <dbReference type="ARBA" id="ARBA00023125"/>
    </source>
</evidence>
<dbReference type="SUPFAM" id="SSF88946">
    <property type="entry name" value="Sigma2 domain of RNA polymerase sigma factors"/>
    <property type="match status" value="1"/>
</dbReference>
<evidence type="ECO:0000256" key="3">
    <source>
        <dbReference type="ARBA" id="ARBA00023082"/>
    </source>
</evidence>
<dbReference type="Proteomes" id="UP000468650">
    <property type="component" value="Unassembled WGS sequence"/>
</dbReference>
<dbReference type="NCBIfam" id="TIGR02937">
    <property type="entry name" value="sigma70-ECF"/>
    <property type="match status" value="1"/>
</dbReference>
<proteinExistence type="inferred from homology"/>
<dbReference type="Gene3D" id="1.10.1740.10">
    <property type="match status" value="1"/>
</dbReference>
<name>A0A6N6RDL6_9FLAO</name>
<dbReference type="GO" id="GO:0006352">
    <property type="term" value="P:DNA-templated transcription initiation"/>
    <property type="evidence" value="ECO:0007669"/>
    <property type="project" value="InterPro"/>
</dbReference>
<dbReference type="InterPro" id="IPR013324">
    <property type="entry name" value="RNA_pol_sigma_r3/r4-like"/>
</dbReference>
<dbReference type="InterPro" id="IPR013249">
    <property type="entry name" value="RNA_pol_sigma70_r4_t2"/>
</dbReference>
<dbReference type="PROSITE" id="PS01063">
    <property type="entry name" value="SIGMA70_ECF"/>
    <property type="match status" value="1"/>
</dbReference>
<dbReference type="InterPro" id="IPR014284">
    <property type="entry name" value="RNA_pol_sigma-70_dom"/>
</dbReference>
<reference evidence="9 10" key="1">
    <citation type="submission" date="2019-09" db="EMBL/GenBank/DDBJ databases">
        <title>Genomes of family Cryomorphaceae.</title>
        <authorList>
            <person name="Bowman J.P."/>
        </authorList>
    </citation>
    <scope>NUCLEOTIDE SEQUENCE [LARGE SCALE GENOMIC DNA]</scope>
    <source>
        <strain evidence="9 10">LMG 25704</strain>
    </source>
</reference>
<evidence type="ECO:0000256" key="5">
    <source>
        <dbReference type="ARBA" id="ARBA00023163"/>
    </source>
</evidence>
<dbReference type="OrthoDB" id="9782108at2"/>
<keyword evidence="3 6" id="KW-0731">Sigma factor</keyword>
<dbReference type="GO" id="GO:0003677">
    <property type="term" value="F:DNA binding"/>
    <property type="evidence" value="ECO:0007669"/>
    <property type="project" value="UniProtKB-KW"/>
</dbReference>
<dbReference type="PANTHER" id="PTHR43133">
    <property type="entry name" value="RNA POLYMERASE ECF-TYPE SIGMA FACTO"/>
    <property type="match status" value="1"/>
</dbReference>
<dbReference type="EMBL" id="WBVO01000011">
    <property type="protein sequence ID" value="KAB2807320.1"/>
    <property type="molecule type" value="Genomic_DNA"/>
</dbReference>
<evidence type="ECO:0000313" key="9">
    <source>
        <dbReference type="EMBL" id="KAB2807320.1"/>
    </source>
</evidence>
<dbReference type="InterPro" id="IPR013325">
    <property type="entry name" value="RNA_pol_sigma_r2"/>
</dbReference>
<gene>
    <name evidence="9" type="ORF">F8C67_12130</name>
</gene>
<evidence type="ECO:0000313" key="10">
    <source>
        <dbReference type="Proteomes" id="UP000468650"/>
    </source>
</evidence>
<evidence type="ECO:0000256" key="6">
    <source>
        <dbReference type="RuleBase" id="RU000716"/>
    </source>
</evidence>
<evidence type="ECO:0000256" key="2">
    <source>
        <dbReference type="ARBA" id="ARBA00023015"/>
    </source>
</evidence>
<dbReference type="InterPro" id="IPR000838">
    <property type="entry name" value="RNA_pol_sigma70_ECF_CS"/>
</dbReference>
<keyword evidence="2 6" id="KW-0805">Transcription regulation</keyword>
<keyword evidence="4 6" id="KW-0238">DNA-binding</keyword>
<evidence type="ECO:0000259" key="7">
    <source>
        <dbReference type="Pfam" id="PF04542"/>
    </source>
</evidence>
<dbReference type="InterPro" id="IPR036388">
    <property type="entry name" value="WH-like_DNA-bd_sf"/>
</dbReference>
<dbReference type="Pfam" id="PF08281">
    <property type="entry name" value="Sigma70_r4_2"/>
    <property type="match status" value="1"/>
</dbReference>
<evidence type="ECO:0000259" key="8">
    <source>
        <dbReference type="Pfam" id="PF08281"/>
    </source>
</evidence>
<accession>A0A6N6RDL6</accession>
<feature type="domain" description="RNA polymerase sigma-70 region 2" evidence="7">
    <location>
        <begin position="34"/>
        <end position="99"/>
    </location>
</feature>
<dbReference type="PANTHER" id="PTHR43133:SF8">
    <property type="entry name" value="RNA POLYMERASE SIGMA FACTOR HI_1459-RELATED"/>
    <property type="match status" value="1"/>
</dbReference>
<dbReference type="InterPro" id="IPR007627">
    <property type="entry name" value="RNA_pol_sigma70_r2"/>
</dbReference>